<dbReference type="GeneID" id="10329552"/>
<evidence type="ECO:0000313" key="2">
    <source>
        <dbReference type="Proteomes" id="UP000006532"/>
    </source>
</evidence>
<keyword evidence="2" id="KW-1185">Reference proteome</keyword>
<dbReference type="RefSeq" id="YP_004324884.1">
    <property type="nucleotide sequence ID" value="NC_015290.1"/>
</dbReference>
<dbReference type="Gene3D" id="2.60.120.620">
    <property type="entry name" value="q2cbj1_9rhob like domain"/>
    <property type="match status" value="1"/>
</dbReference>
<organism evidence="1 2">
    <name type="scientific">Prochlorococcus phage P-SSM7</name>
    <dbReference type="NCBI Taxonomy" id="445688"/>
    <lineage>
        <taxon>Viruses</taxon>
        <taxon>Duplodnaviria</taxon>
        <taxon>Heunggongvirae</taxon>
        <taxon>Uroviricota</taxon>
        <taxon>Caudoviricetes</taxon>
        <taxon>Pantevenvirales</taxon>
        <taxon>Kyanoviridae</taxon>
        <taxon>Palaemonvirus</taxon>
        <taxon>Palaemonvirus pssm7</taxon>
    </lineage>
</organism>
<name>E3SNH1_9CAUD</name>
<proteinExistence type="predicted"/>
<evidence type="ECO:0000313" key="1">
    <source>
        <dbReference type="EMBL" id="ADO99050.1"/>
    </source>
</evidence>
<accession>E3SNH1</accession>
<protein>
    <submittedName>
        <fullName evidence="1">Uncharacterized protein</fullName>
    </submittedName>
</protein>
<dbReference type="OrthoDB" id="18071at10239"/>
<reference evidence="1 2" key="1">
    <citation type="journal article" date="2010" name="Environ. Microbiol.">
        <title>Genomic analysis of oceanic cyanobacterial myoviruses compared with T4-like myoviruses from diverse hosts and environments.</title>
        <authorList>
            <person name="Sullivan M.B."/>
            <person name="Huang K.H."/>
            <person name="Ignacio-Espinoza J.C."/>
            <person name="Berlin A.M."/>
            <person name="Kelly L."/>
            <person name="Weigele P.R."/>
            <person name="DeFrancesco A.S."/>
            <person name="Kern S.E."/>
            <person name="Thompson L.R."/>
            <person name="Young S."/>
            <person name="Yandava C."/>
            <person name="Fu R."/>
            <person name="Krastins B."/>
            <person name="Chase M."/>
            <person name="Sarracino D."/>
            <person name="Osburne M.S."/>
            <person name="Henn M.R."/>
            <person name="Chisholm S.W."/>
        </authorList>
    </citation>
    <scope>NUCLEOTIDE SEQUENCE [LARGE SCALE GENOMIC DNA]</scope>
    <source>
        <strain evidence="1">NATL1A-15</strain>
    </source>
</reference>
<dbReference type="KEGG" id="vg:10329552"/>
<dbReference type="Proteomes" id="UP000006532">
    <property type="component" value="Segment"/>
</dbReference>
<gene>
    <name evidence="1" type="ORF">PSSM7_053</name>
</gene>
<dbReference type="EMBL" id="GU071103">
    <property type="protein sequence ID" value="ADO99050.1"/>
    <property type="molecule type" value="Genomic_DNA"/>
</dbReference>
<sequence length="206" mass="24286">MIIWHDNIVNTTLDFDKFVSEVRIDKYYDKILDVHTTYLKDGAPDMQLLDFYSTVIAKFMTELGIYHRSEYQFNLWTQVYSGNNISRHREHDHFASDVILSWVHFLKPPEQDCFCFIDSNDNEIFPEVQKKNDFIVFPSWALHKAIPFTSDENRVIVAGNITLKQLQQKDRERTMIRDFTVLGNATSVYQTYYVPNEEPTQDITIG</sequence>